<dbReference type="SMART" id="SM00283">
    <property type="entry name" value="MA"/>
    <property type="match status" value="1"/>
</dbReference>
<comment type="caution">
    <text evidence="7">The sequence shown here is derived from an EMBL/GenBank/DDBJ whole genome shotgun (WGS) entry which is preliminary data.</text>
</comment>
<dbReference type="SUPFAM" id="SSF58104">
    <property type="entry name" value="Methyl-accepting chemotaxis protein (MCP) signaling domain"/>
    <property type="match status" value="1"/>
</dbReference>
<evidence type="ECO:0000313" key="8">
    <source>
        <dbReference type="Proteomes" id="UP000002943"/>
    </source>
</evidence>
<feature type="domain" description="Methyl-accepting transducer" evidence="5">
    <location>
        <begin position="111"/>
        <end position="351"/>
    </location>
</feature>
<dbReference type="InterPro" id="IPR004090">
    <property type="entry name" value="Chemotax_Me-accpt_rcpt"/>
</dbReference>
<evidence type="ECO:0000256" key="4">
    <source>
        <dbReference type="PROSITE-ProRule" id="PRU00284"/>
    </source>
</evidence>
<keyword evidence="8" id="KW-1185">Reference proteome</keyword>
<comment type="similarity">
    <text evidence="3">Belongs to the methyl-accepting chemotaxis (MCP) protein family.</text>
</comment>
<dbReference type="GO" id="GO:0006935">
    <property type="term" value="P:chemotaxis"/>
    <property type="evidence" value="ECO:0007669"/>
    <property type="project" value="InterPro"/>
</dbReference>
<evidence type="ECO:0000256" key="1">
    <source>
        <dbReference type="ARBA" id="ARBA00004370"/>
    </source>
</evidence>
<dbReference type="PROSITE" id="PS50111">
    <property type="entry name" value="CHEMOTAXIS_TRANSDUC_2"/>
    <property type="match status" value="1"/>
</dbReference>
<dbReference type="SMART" id="SM00304">
    <property type="entry name" value="HAMP"/>
    <property type="match status" value="1"/>
</dbReference>
<dbReference type="GO" id="GO:0004888">
    <property type="term" value="F:transmembrane signaling receptor activity"/>
    <property type="evidence" value="ECO:0007669"/>
    <property type="project" value="InterPro"/>
</dbReference>
<proteinExistence type="inferred from homology"/>
<dbReference type="InterPro" id="IPR004089">
    <property type="entry name" value="MCPsignal_dom"/>
</dbReference>
<dbReference type="RefSeq" id="WP_009601490.1">
    <property type="nucleotide sequence ID" value="NZ_AEIU01000074.1"/>
</dbReference>
<evidence type="ECO:0000256" key="2">
    <source>
        <dbReference type="ARBA" id="ARBA00023224"/>
    </source>
</evidence>
<evidence type="ECO:0000259" key="5">
    <source>
        <dbReference type="PROSITE" id="PS50111"/>
    </source>
</evidence>
<accession>E3BKC7</accession>
<keyword evidence="2 4" id="KW-0807">Transducer</keyword>
<dbReference type="eggNOG" id="COG0840">
    <property type="taxonomic scope" value="Bacteria"/>
</dbReference>
<dbReference type="InterPro" id="IPR003660">
    <property type="entry name" value="HAMP_dom"/>
</dbReference>
<feature type="domain" description="HAMP" evidence="6">
    <location>
        <begin position="52"/>
        <end position="106"/>
    </location>
</feature>
<dbReference type="Pfam" id="PF00015">
    <property type="entry name" value="MCPsignal"/>
    <property type="match status" value="1"/>
</dbReference>
<evidence type="ECO:0000313" key="7">
    <source>
        <dbReference type="EMBL" id="EFP96512.1"/>
    </source>
</evidence>
<dbReference type="PANTHER" id="PTHR32089:SF114">
    <property type="entry name" value="METHYL-ACCEPTING CHEMOTAXIS PROTEIN MCPB"/>
    <property type="match status" value="1"/>
</dbReference>
<gene>
    <name evidence="7" type="ORF">VIBC2010_05019</name>
</gene>
<protein>
    <submittedName>
        <fullName evidence="7">Methyl-accepting chemotaxis sensory transducer</fullName>
    </submittedName>
</protein>
<dbReference type="STRING" id="796620.VIBC2010_05019"/>
<dbReference type="Proteomes" id="UP000002943">
    <property type="component" value="Unassembled WGS sequence"/>
</dbReference>
<dbReference type="EMBL" id="AEIU01000074">
    <property type="protein sequence ID" value="EFP96512.1"/>
    <property type="molecule type" value="Genomic_DNA"/>
</dbReference>
<dbReference type="Gene3D" id="1.10.287.950">
    <property type="entry name" value="Methyl-accepting chemotaxis protein"/>
    <property type="match status" value="1"/>
</dbReference>
<dbReference type="PANTHER" id="PTHR32089">
    <property type="entry name" value="METHYL-ACCEPTING CHEMOTAXIS PROTEIN MCPB"/>
    <property type="match status" value="1"/>
</dbReference>
<dbReference type="GO" id="GO:0007165">
    <property type="term" value="P:signal transduction"/>
    <property type="evidence" value="ECO:0007669"/>
    <property type="project" value="UniProtKB-KW"/>
</dbReference>
<name>E3BKC7_9VIBR</name>
<evidence type="ECO:0000259" key="6">
    <source>
        <dbReference type="PROSITE" id="PS50885"/>
    </source>
</evidence>
<dbReference type="GO" id="GO:0016020">
    <property type="term" value="C:membrane"/>
    <property type="evidence" value="ECO:0007669"/>
    <property type="project" value="UniProtKB-SubCell"/>
</dbReference>
<dbReference type="AlphaFoldDB" id="E3BKC7"/>
<comment type="subcellular location">
    <subcellularLocation>
        <location evidence="1">Membrane</location>
    </subcellularLocation>
</comment>
<dbReference type="PRINTS" id="PR00260">
    <property type="entry name" value="CHEMTRNSDUCR"/>
</dbReference>
<sequence length="387" mass="42500">MKSLFLRMRTIHWLGAIVLLINAVFFTDSLFSQIIQIIITVFLIVHDIDEKVWGVNSLRDVTQYMRAFENKDLSVPCDIDSRYNSEFGNVLEVINRFRENVRSALVVIQNQANESGDISEHLKLKTGNIAIRIGEQDRRVNEITQLMDVLDRSSVALQTKAEETGQVVETTRQGLSRANTNMDQMVGELTGYVSSNNELEAKFYALSEQAKSVESVIAVISNLAEQTNLLALNAAIEAARAGEHGRGFAVVADEVRNLAASTQNSLNDINKIVAGISTAVLGAGEQLKTQSEVLESFSSHTQKAQEELHNAGNSIEGVLNLIVSEDSGDNIDINQLNQLVKDVALEVDALQTLSSSNAKDCEDLSLQGQRLASVTDQIVGHLDLFKT</sequence>
<organism evidence="7 8">
    <name type="scientific">Vibrio caribbeanicus ATCC BAA-2122</name>
    <dbReference type="NCBI Taxonomy" id="796620"/>
    <lineage>
        <taxon>Bacteria</taxon>
        <taxon>Pseudomonadati</taxon>
        <taxon>Pseudomonadota</taxon>
        <taxon>Gammaproteobacteria</taxon>
        <taxon>Vibrionales</taxon>
        <taxon>Vibrionaceae</taxon>
        <taxon>Vibrio</taxon>
    </lineage>
</organism>
<reference evidence="7 8" key="1">
    <citation type="journal article" date="2012" name="Int. J. Syst. Evol. Microbiol.">
        <title>Vibrio caribbeanicus sp. nov., isolated from the marine sponge Scleritoderma cyanea.</title>
        <authorList>
            <person name="Hoffmann M."/>
            <person name="Monday S.R."/>
            <person name="Allard M.W."/>
            <person name="Strain E.A."/>
            <person name="Whittaker P."/>
            <person name="Naum M."/>
            <person name="McCarthy P.J."/>
            <person name="Lopez J.V."/>
            <person name="Fischer M."/>
            <person name="Brown E.W."/>
        </authorList>
    </citation>
    <scope>NUCLEOTIDE SEQUENCE [LARGE SCALE GENOMIC DNA]</scope>
    <source>
        <strain evidence="7 8">ATCC BAA-2122</strain>
    </source>
</reference>
<evidence type="ECO:0000256" key="3">
    <source>
        <dbReference type="ARBA" id="ARBA00029447"/>
    </source>
</evidence>
<dbReference type="PROSITE" id="PS50885">
    <property type="entry name" value="HAMP"/>
    <property type="match status" value="1"/>
</dbReference>
<dbReference type="OrthoDB" id="9765653at2"/>